<dbReference type="Gene3D" id="1.20.5.490">
    <property type="entry name" value="Single helix bin"/>
    <property type="match status" value="1"/>
</dbReference>
<dbReference type="SUPFAM" id="SSF49842">
    <property type="entry name" value="TNF-like"/>
    <property type="match status" value="1"/>
</dbReference>
<organism evidence="3 4">
    <name type="scientific">Mytilus coruscus</name>
    <name type="common">Sea mussel</name>
    <dbReference type="NCBI Taxonomy" id="42192"/>
    <lineage>
        <taxon>Eukaryota</taxon>
        <taxon>Metazoa</taxon>
        <taxon>Spiralia</taxon>
        <taxon>Lophotrochozoa</taxon>
        <taxon>Mollusca</taxon>
        <taxon>Bivalvia</taxon>
        <taxon>Autobranchia</taxon>
        <taxon>Pteriomorphia</taxon>
        <taxon>Mytilida</taxon>
        <taxon>Mytiloidea</taxon>
        <taxon>Mytilidae</taxon>
        <taxon>Mytilinae</taxon>
        <taxon>Mytilus</taxon>
    </lineage>
</organism>
<proteinExistence type="predicted"/>
<accession>A0A6J8BNH6</accession>
<sequence>MQNSTGIGDINSNIHESIENCEPRNKGFKIWEKCHSVNCCCRIKNESAAQSLVVSELKNETSELREKSTRLQNNYDSLQKKFGALQNENSVLKHVAITSCTSSSVDYQDAEIIKFPSTKTSIGINSLTEFQNTGKFICEKAGVYLFAVYITYYGNYNADFELKKNNQRISIVMIVYGTHAGGNYYSGSGTVVVQMNAGDILFAEANRHMTVAGSYNCFTVLKIF</sequence>
<dbReference type="EMBL" id="CACVKT020003599">
    <property type="protein sequence ID" value="CAC5384650.1"/>
    <property type="molecule type" value="Genomic_DNA"/>
</dbReference>
<keyword evidence="1" id="KW-0175">Coiled coil</keyword>
<evidence type="ECO:0000313" key="3">
    <source>
        <dbReference type="EMBL" id="CAC5384650.1"/>
    </source>
</evidence>
<dbReference type="AlphaFoldDB" id="A0A6J8BNH6"/>
<gene>
    <name evidence="3" type="ORF">MCOR_20266</name>
</gene>
<dbReference type="Pfam" id="PF00386">
    <property type="entry name" value="C1q"/>
    <property type="match status" value="1"/>
</dbReference>
<protein>
    <recommendedName>
        <fullName evidence="2">C1q domain-containing protein</fullName>
    </recommendedName>
</protein>
<reference evidence="3 4" key="1">
    <citation type="submission" date="2020-06" db="EMBL/GenBank/DDBJ databases">
        <authorList>
            <person name="Li R."/>
            <person name="Bekaert M."/>
        </authorList>
    </citation>
    <scope>NUCLEOTIDE SEQUENCE [LARGE SCALE GENOMIC DNA]</scope>
    <source>
        <strain evidence="4">wild</strain>
    </source>
</reference>
<evidence type="ECO:0000259" key="2">
    <source>
        <dbReference type="Pfam" id="PF00386"/>
    </source>
</evidence>
<evidence type="ECO:0000256" key="1">
    <source>
        <dbReference type="SAM" id="Coils"/>
    </source>
</evidence>
<dbReference type="OrthoDB" id="10021193at2759"/>
<feature type="coiled-coil region" evidence="1">
    <location>
        <begin position="54"/>
        <end position="88"/>
    </location>
</feature>
<name>A0A6J8BNH6_MYTCO</name>
<dbReference type="InterPro" id="IPR008983">
    <property type="entry name" value="Tumour_necrosis_fac-like_dom"/>
</dbReference>
<evidence type="ECO:0000313" key="4">
    <source>
        <dbReference type="Proteomes" id="UP000507470"/>
    </source>
</evidence>
<feature type="domain" description="C1q" evidence="2">
    <location>
        <begin position="107"/>
        <end position="208"/>
    </location>
</feature>
<dbReference type="InterPro" id="IPR001073">
    <property type="entry name" value="C1q_dom"/>
</dbReference>
<keyword evidence="4" id="KW-1185">Reference proteome</keyword>
<dbReference type="Proteomes" id="UP000507470">
    <property type="component" value="Unassembled WGS sequence"/>
</dbReference>
<dbReference type="Gene3D" id="2.60.120.40">
    <property type="match status" value="1"/>
</dbReference>